<dbReference type="NCBIfam" id="TIGR00255">
    <property type="entry name" value="YicC/YloC family endoribonuclease"/>
    <property type="match status" value="1"/>
</dbReference>
<proteinExistence type="inferred from homology"/>
<reference evidence="8" key="1">
    <citation type="journal article" date="2021" name="PeerJ">
        <title>Extensive microbial diversity within the chicken gut microbiome revealed by metagenomics and culture.</title>
        <authorList>
            <person name="Gilroy R."/>
            <person name="Ravi A."/>
            <person name="Getino M."/>
            <person name="Pursley I."/>
            <person name="Horton D.L."/>
            <person name="Alikhan N.F."/>
            <person name="Baker D."/>
            <person name="Gharbi K."/>
            <person name="Hall N."/>
            <person name="Watson M."/>
            <person name="Adriaenssens E.M."/>
            <person name="Foster-Nyarko E."/>
            <person name="Jarju S."/>
            <person name="Secka A."/>
            <person name="Antonio M."/>
            <person name="Oren A."/>
            <person name="Chaudhuri R.R."/>
            <person name="La Ragione R."/>
            <person name="Hildebrand F."/>
            <person name="Pallen M.J."/>
        </authorList>
    </citation>
    <scope>NUCLEOTIDE SEQUENCE</scope>
    <source>
        <strain evidence="8">14975</strain>
    </source>
</reference>
<dbReference type="Proteomes" id="UP000823964">
    <property type="component" value="Unassembled WGS sequence"/>
</dbReference>
<protein>
    <submittedName>
        <fullName evidence="8">YicC family protein</fullName>
    </submittedName>
</protein>
<organism evidence="8 9">
    <name type="scientific">Candidatus Akkermansia intestinigallinarum</name>
    <dbReference type="NCBI Taxonomy" id="2838431"/>
    <lineage>
        <taxon>Bacteria</taxon>
        <taxon>Pseudomonadati</taxon>
        <taxon>Verrucomicrobiota</taxon>
        <taxon>Verrucomicrobiia</taxon>
        <taxon>Verrucomicrobiales</taxon>
        <taxon>Akkermansiaceae</taxon>
        <taxon>Akkermansia</taxon>
    </lineage>
</organism>
<dbReference type="InterPro" id="IPR013551">
    <property type="entry name" value="YicC-like_C"/>
</dbReference>
<accession>A0A9D1VAH6</accession>
<keyword evidence="4" id="KW-0378">Hydrolase</keyword>
<evidence type="ECO:0000259" key="6">
    <source>
        <dbReference type="Pfam" id="PF03755"/>
    </source>
</evidence>
<dbReference type="Pfam" id="PF03755">
    <property type="entry name" value="YicC-like_N"/>
    <property type="match status" value="1"/>
</dbReference>
<dbReference type="InterPro" id="IPR013527">
    <property type="entry name" value="YicC-like_N"/>
</dbReference>
<evidence type="ECO:0000256" key="5">
    <source>
        <dbReference type="ARBA" id="ARBA00035648"/>
    </source>
</evidence>
<comment type="similarity">
    <text evidence="5">Belongs to the YicC/YloC family.</text>
</comment>
<comment type="caution">
    <text evidence="8">The sequence shown here is derived from an EMBL/GenBank/DDBJ whole genome shotgun (WGS) entry which is preliminary data.</text>
</comment>
<gene>
    <name evidence="8" type="ORF">H9862_03040</name>
</gene>
<dbReference type="GO" id="GO:0004521">
    <property type="term" value="F:RNA endonuclease activity"/>
    <property type="evidence" value="ECO:0007669"/>
    <property type="project" value="InterPro"/>
</dbReference>
<feature type="domain" description="Endoribonuclease YicC-like N-terminal" evidence="6">
    <location>
        <begin position="1"/>
        <end position="155"/>
    </location>
</feature>
<name>A0A9D1VAH6_9BACT</name>
<evidence type="ECO:0000256" key="2">
    <source>
        <dbReference type="ARBA" id="ARBA00022722"/>
    </source>
</evidence>
<comment type="cofactor">
    <cofactor evidence="1">
        <name>a divalent metal cation</name>
        <dbReference type="ChEBI" id="CHEBI:60240"/>
    </cofactor>
</comment>
<keyword evidence="2" id="KW-0540">Nuclease</keyword>
<dbReference type="EMBL" id="DXFQ01000051">
    <property type="protein sequence ID" value="HIX19562.1"/>
    <property type="molecule type" value="Genomic_DNA"/>
</dbReference>
<dbReference type="GO" id="GO:0016787">
    <property type="term" value="F:hydrolase activity"/>
    <property type="evidence" value="ECO:0007669"/>
    <property type="project" value="UniProtKB-KW"/>
</dbReference>
<evidence type="ECO:0000256" key="3">
    <source>
        <dbReference type="ARBA" id="ARBA00022759"/>
    </source>
</evidence>
<dbReference type="PANTHER" id="PTHR30636">
    <property type="entry name" value="UPF0701 PROTEIN YICC"/>
    <property type="match status" value="1"/>
</dbReference>
<sequence length="291" mass="31878">MNSMTGFGAASAPLASSTLRVEISGVNRKQTEIAVSLPRSWAELETRARDLAAGAVSRGRVNLNISLQSSGSGNAALSVNRAKLTSLKQRLSDVSNELGHPVEASLDALLRLGIIAEETDADISPEDAWAVAEPAIRRALDAFCTLRAQEGANLRRDLLARIDTLRDYRSRMLERASGVALRHRETLLKRLEESGLPLPADDERIIREIALFADRCDVSEEMTRLGSHLDQFCAICAKDEAVGRTLDFLCQEIFRELNTTGSKANDAELAQLVVNAKTELEKVREQVQNVE</sequence>
<evidence type="ECO:0000259" key="7">
    <source>
        <dbReference type="Pfam" id="PF08340"/>
    </source>
</evidence>
<evidence type="ECO:0000256" key="1">
    <source>
        <dbReference type="ARBA" id="ARBA00001968"/>
    </source>
</evidence>
<evidence type="ECO:0000313" key="9">
    <source>
        <dbReference type="Proteomes" id="UP000823964"/>
    </source>
</evidence>
<evidence type="ECO:0000256" key="4">
    <source>
        <dbReference type="ARBA" id="ARBA00022801"/>
    </source>
</evidence>
<keyword evidence="3" id="KW-0255">Endonuclease</keyword>
<dbReference type="InterPro" id="IPR005229">
    <property type="entry name" value="YicC/YloC-like"/>
</dbReference>
<evidence type="ECO:0000313" key="8">
    <source>
        <dbReference type="EMBL" id="HIX19562.1"/>
    </source>
</evidence>
<dbReference type="PANTHER" id="PTHR30636:SF3">
    <property type="entry name" value="UPF0701 PROTEIN YICC"/>
    <property type="match status" value="1"/>
</dbReference>
<dbReference type="AlphaFoldDB" id="A0A9D1VAH6"/>
<dbReference type="Pfam" id="PF08340">
    <property type="entry name" value="YicC-like_C"/>
    <property type="match status" value="1"/>
</dbReference>
<reference evidence="8" key="2">
    <citation type="submission" date="2021-04" db="EMBL/GenBank/DDBJ databases">
        <authorList>
            <person name="Gilroy R."/>
        </authorList>
    </citation>
    <scope>NUCLEOTIDE SEQUENCE</scope>
    <source>
        <strain evidence="8">14975</strain>
    </source>
</reference>
<feature type="domain" description="Endoribonuclease YicC-like C-terminal" evidence="7">
    <location>
        <begin position="176"/>
        <end position="291"/>
    </location>
</feature>